<dbReference type="InterPro" id="IPR046335">
    <property type="entry name" value="LacI/GalR-like_sensor"/>
</dbReference>
<dbReference type="PROSITE" id="PS50943">
    <property type="entry name" value="HTH_CROC1"/>
    <property type="match status" value="1"/>
</dbReference>
<dbReference type="InterPro" id="IPR000843">
    <property type="entry name" value="HTH_LacI"/>
</dbReference>
<dbReference type="SMART" id="SM00354">
    <property type="entry name" value="HTH_LACI"/>
    <property type="match status" value="1"/>
</dbReference>
<reference evidence="6" key="2">
    <citation type="submission" date="2021-04" db="EMBL/GenBank/DDBJ databases">
        <authorList>
            <person name="Gilroy R."/>
        </authorList>
    </citation>
    <scope>NUCLEOTIDE SEQUENCE</scope>
    <source>
        <strain evidence="6">CHK179-7159</strain>
    </source>
</reference>
<dbReference type="InterPro" id="IPR010982">
    <property type="entry name" value="Lambda_DNA-bd_dom_sf"/>
</dbReference>
<evidence type="ECO:0000256" key="1">
    <source>
        <dbReference type="ARBA" id="ARBA00023015"/>
    </source>
</evidence>
<dbReference type="PROSITE" id="PS50932">
    <property type="entry name" value="HTH_LACI_2"/>
    <property type="match status" value="1"/>
</dbReference>
<organism evidence="6 7">
    <name type="scientific">Candidatus Eisenbergiella merdipullorum</name>
    <dbReference type="NCBI Taxonomy" id="2838553"/>
    <lineage>
        <taxon>Bacteria</taxon>
        <taxon>Bacillati</taxon>
        <taxon>Bacillota</taxon>
        <taxon>Clostridia</taxon>
        <taxon>Lachnospirales</taxon>
        <taxon>Lachnospiraceae</taxon>
        <taxon>Eisenbergiella</taxon>
    </lineage>
</organism>
<dbReference type="SUPFAM" id="SSF47413">
    <property type="entry name" value="lambda repressor-like DNA-binding domains"/>
    <property type="match status" value="1"/>
</dbReference>
<dbReference type="Pfam" id="PF00356">
    <property type="entry name" value="LacI"/>
    <property type="match status" value="1"/>
</dbReference>
<dbReference type="SUPFAM" id="SSF53822">
    <property type="entry name" value="Periplasmic binding protein-like I"/>
    <property type="match status" value="1"/>
</dbReference>
<keyword evidence="1" id="KW-0805">Transcription regulation</keyword>
<evidence type="ECO:0000259" key="4">
    <source>
        <dbReference type="PROSITE" id="PS50932"/>
    </source>
</evidence>
<keyword evidence="3" id="KW-0804">Transcription</keyword>
<dbReference type="AlphaFoldDB" id="A0A9D2I3A7"/>
<gene>
    <name evidence="6" type="ORF">H9717_00190</name>
</gene>
<keyword evidence="2 6" id="KW-0238">DNA-binding</keyword>
<dbReference type="GO" id="GO:0003700">
    <property type="term" value="F:DNA-binding transcription factor activity"/>
    <property type="evidence" value="ECO:0007669"/>
    <property type="project" value="TreeGrafter"/>
</dbReference>
<dbReference type="CDD" id="cd01392">
    <property type="entry name" value="HTH_LacI"/>
    <property type="match status" value="1"/>
</dbReference>
<dbReference type="PANTHER" id="PTHR30146:SF109">
    <property type="entry name" value="HTH-TYPE TRANSCRIPTIONAL REGULATOR GALS"/>
    <property type="match status" value="1"/>
</dbReference>
<proteinExistence type="predicted"/>
<reference evidence="6" key="1">
    <citation type="journal article" date="2021" name="PeerJ">
        <title>Extensive microbial diversity within the chicken gut microbiome revealed by metagenomics and culture.</title>
        <authorList>
            <person name="Gilroy R."/>
            <person name="Ravi A."/>
            <person name="Getino M."/>
            <person name="Pursley I."/>
            <person name="Horton D.L."/>
            <person name="Alikhan N.F."/>
            <person name="Baker D."/>
            <person name="Gharbi K."/>
            <person name="Hall N."/>
            <person name="Watson M."/>
            <person name="Adriaenssens E.M."/>
            <person name="Foster-Nyarko E."/>
            <person name="Jarju S."/>
            <person name="Secka A."/>
            <person name="Antonio M."/>
            <person name="Oren A."/>
            <person name="Chaudhuri R.R."/>
            <person name="La Ragione R."/>
            <person name="Hildebrand F."/>
            <person name="Pallen M.J."/>
        </authorList>
    </citation>
    <scope>NUCLEOTIDE SEQUENCE</scope>
    <source>
        <strain evidence="6">CHK179-7159</strain>
    </source>
</reference>
<dbReference type="Gene3D" id="1.10.260.40">
    <property type="entry name" value="lambda repressor-like DNA-binding domains"/>
    <property type="match status" value="1"/>
</dbReference>
<feature type="domain" description="HTH cro/C1-type" evidence="5">
    <location>
        <begin position="4"/>
        <end position="34"/>
    </location>
</feature>
<dbReference type="InterPro" id="IPR028082">
    <property type="entry name" value="Peripla_BP_I"/>
</dbReference>
<evidence type="ECO:0000313" key="6">
    <source>
        <dbReference type="EMBL" id="HJA91540.1"/>
    </source>
</evidence>
<protein>
    <submittedName>
        <fullName evidence="6">LacI family DNA-binding transcriptional regulator</fullName>
    </submittedName>
</protein>
<dbReference type="InterPro" id="IPR001387">
    <property type="entry name" value="Cro/C1-type_HTH"/>
</dbReference>
<dbReference type="EMBL" id="DWYY01000002">
    <property type="protein sequence ID" value="HJA91540.1"/>
    <property type="molecule type" value="Genomic_DNA"/>
</dbReference>
<dbReference type="GO" id="GO:0000976">
    <property type="term" value="F:transcription cis-regulatory region binding"/>
    <property type="evidence" value="ECO:0007669"/>
    <property type="project" value="TreeGrafter"/>
</dbReference>
<evidence type="ECO:0000256" key="3">
    <source>
        <dbReference type="ARBA" id="ARBA00023163"/>
    </source>
</evidence>
<feature type="domain" description="HTH lacI-type" evidence="4">
    <location>
        <begin position="4"/>
        <end position="45"/>
    </location>
</feature>
<evidence type="ECO:0000259" key="5">
    <source>
        <dbReference type="PROSITE" id="PS50943"/>
    </source>
</evidence>
<dbReference type="PANTHER" id="PTHR30146">
    <property type="entry name" value="LACI-RELATED TRANSCRIPTIONAL REPRESSOR"/>
    <property type="match status" value="1"/>
</dbReference>
<dbReference type="Gene3D" id="3.40.50.2300">
    <property type="match status" value="2"/>
</dbReference>
<sequence length="329" mass="37066">MERMTLDEMAKELGVSKSTVSRALSGKGRIGVQTRQKIQQFAKEHESGRVEERQEPEITHNLGVSFPDDIFVTGNQYFFECLLGIYEAAALMDYNVLITTGTAQDFSGIQKFVEQKKVDGMIVTRSLEDDKVLRYLSEKKFPTGVTGLCDFDNIIQVDTDNEGAADMLTSLLIGKGYRRFALILEDMSFHVNRSRYEGFCKAILKNGLQKDKQEIYTGKFRKELLNSVIVNLISKKVECVICGDDVLAIGLISQLLAEGYRIPRDIAIASLYNSSTLNRFVPAVTAVDVSARMVGNVIGKQMIRFLQGKEYQKKTMLDYEILIRASTYR</sequence>
<accession>A0A9D2I3A7</accession>
<evidence type="ECO:0000256" key="2">
    <source>
        <dbReference type="ARBA" id="ARBA00023125"/>
    </source>
</evidence>
<comment type="caution">
    <text evidence="6">The sequence shown here is derived from an EMBL/GenBank/DDBJ whole genome shotgun (WGS) entry which is preliminary data.</text>
</comment>
<name>A0A9D2I3A7_9FIRM</name>
<dbReference type="Proteomes" id="UP000886858">
    <property type="component" value="Unassembled WGS sequence"/>
</dbReference>
<evidence type="ECO:0000313" key="7">
    <source>
        <dbReference type="Proteomes" id="UP000886858"/>
    </source>
</evidence>
<dbReference type="Pfam" id="PF13377">
    <property type="entry name" value="Peripla_BP_3"/>
    <property type="match status" value="1"/>
</dbReference>